<dbReference type="Proteomes" id="UP000534186">
    <property type="component" value="Unassembled WGS sequence"/>
</dbReference>
<name>A0A7Y9T520_9BACT</name>
<dbReference type="InterPro" id="IPR043733">
    <property type="entry name" value="DUF5677"/>
</dbReference>
<dbReference type="Pfam" id="PF18928">
    <property type="entry name" value="DUF5677"/>
    <property type="match status" value="1"/>
</dbReference>
<dbReference type="EMBL" id="JACCCV010000003">
    <property type="protein sequence ID" value="NYF54087.1"/>
    <property type="molecule type" value="Genomic_DNA"/>
</dbReference>
<sequence length="255" mass="28685">MSSEATAKAIQTELIRIEAFRGLLFARHREVLSSSPPGEKLLLLLATSLKLRKQARACLLLAQEFMVEEILVTTRTMAEVIVNAAYLQFADGAELTRFHQFDAQSLYKHSEKLRPITSRELTAEQEAELQRFVAEAESLTQLTDKSRSWSRAHPALISRAECVEEKMADSFMPALVLTAYNWAHRAVHGTGDAVRPFYGALGSGDVPLSAERLEEIRMTLSFVTFCLETYSFFFDRFLHQGQQAEIVAISRQTAP</sequence>
<dbReference type="AlphaFoldDB" id="A0A7Y9T520"/>
<protein>
    <submittedName>
        <fullName evidence="1">Uncharacterized protein</fullName>
    </submittedName>
</protein>
<proteinExistence type="predicted"/>
<accession>A0A7Y9T520</accession>
<evidence type="ECO:0000313" key="2">
    <source>
        <dbReference type="Proteomes" id="UP000534186"/>
    </source>
</evidence>
<evidence type="ECO:0000313" key="1">
    <source>
        <dbReference type="EMBL" id="NYF54087.1"/>
    </source>
</evidence>
<comment type="caution">
    <text evidence="1">The sequence shown here is derived from an EMBL/GenBank/DDBJ whole genome shotgun (WGS) entry which is preliminary data.</text>
</comment>
<organism evidence="1 2">
    <name type="scientific">Tunturiibacter lichenicola</name>
    <dbReference type="NCBI Taxonomy" id="2051959"/>
    <lineage>
        <taxon>Bacteria</taxon>
        <taxon>Pseudomonadati</taxon>
        <taxon>Acidobacteriota</taxon>
        <taxon>Terriglobia</taxon>
        <taxon>Terriglobales</taxon>
        <taxon>Acidobacteriaceae</taxon>
        <taxon>Tunturiibacter</taxon>
    </lineage>
</organism>
<gene>
    <name evidence="1" type="ORF">HDF12_004509</name>
</gene>
<reference evidence="1 2" key="1">
    <citation type="submission" date="2020-07" db="EMBL/GenBank/DDBJ databases">
        <title>Genomic Encyclopedia of Type Strains, Phase IV (KMG-V): Genome sequencing to study the core and pangenomes of soil and plant-associated prokaryotes.</title>
        <authorList>
            <person name="Whitman W."/>
        </authorList>
    </citation>
    <scope>NUCLEOTIDE SEQUENCE [LARGE SCALE GENOMIC DNA]</scope>
    <source>
        <strain evidence="1 2">M8UP30</strain>
    </source>
</reference>